<name>A0A8S1VAH9_9CILI</name>
<protein>
    <submittedName>
        <fullName evidence="1">Uncharacterized protein</fullName>
    </submittedName>
</protein>
<comment type="caution">
    <text evidence="1">The sequence shown here is derived from an EMBL/GenBank/DDBJ whole genome shotgun (WGS) entry which is preliminary data.</text>
</comment>
<evidence type="ECO:0000313" key="1">
    <source>
        <dbReference type="EMBL" id="CAD8174210.1"/>
    </source>
</evidence>
<accession>A0A8S1VAH9</accession>
<organism evidence="1 2">
    <name type="scientific">Paramecium pentaurelia</name>
    <dbReference type="NCBI Taxonomy" id="43138"/>
    <lineage>
        <taxon>Eukaryota</taxon>
        <taxon>Sar</taxon>
        <taxon>Alveolata</taxon>
        <taxon>Ciliophora</taxon>
        <taxon>Intramacronucleata</taxon>
        <taxon>Oligohymenophorea</taxon>
        <taxon>Peniculida</taxon>
        <taxon>Parameciidae</taxon>
        <taxon>Paramecium</taxon>
    </lineage>
</organism>
<keyword evidence="2" id="KW-1185">Reference proteome</keyword>
<dbReference type="EMBL" id="CAJJDO010000060">
    <property type="protein sequence ID" value="CAD8174210.1"/>
    <property type="molecule type" value="Genomic_DNA"/>
</dbReference>
<gene>
    <name evidence="1" type="ORF">PPENT_87.1.T0600282</name>
</gene>
<dbReference type="AlphaFoldDB" id="A0A8S1VAH9"/>
<reference evidence="1" key="1">
    <citation type="submission" date="2021-01" db="EMBL/GenBank/DDBJ databases">
        <authorList>
            <consortium name="Genoscope - CEA"/>
            <person name="William W."/>
        </authorList>
    </citation>
    <scope>NUCLEOTIDE SEQUENCE</scope>
</reference>
<sequence length="211" mass="24217">MLKLNQLNEHLDLNIKPNIAENNMRDSTSEVSNSNVCLNLSIQHQITQESQTQQFLQSQQTTQRSPLQNTDGLIYSNHELLQGEINQFSSLEDLSSKLNNYIDSYLQELRQPQQFLEQLSLNQSESYEEDSSESLCQRIYSKFVSQLNLSVIQSYDQISSIDEQNKDATPLSLSTPILKQNVEIPPEKSGSKQLFFQDHIHLTYSYPLSQA</sequence>
<dbReference type="OrthoDB" id="306612at2759"/>
<dbReference type="Proteomes" id="UP000689195">
    <property type="component" value="Unassembled WGS sequence"/>
</dbReference>
<proteinExistence type="predicted"/>
<evidence type="ECO:0000313" key="2">
    <source>
        <dbReference type="Proteomes" id="UP000689195"/>
    </source>
</evidence>